<keyword evidence="17" id="KW-1185">Reference proteome</keyword>
<keyword evidence="5 10" id="KW-0378">Hydrolase</keyword>
<dbReference type="InterPro" id="IPR012291">
    <property type="entry name" value="CBM2_carb-bd_dom_sf"/>
</dbReference>
<accession>A0A1M4YZ24</accession>
<dbReference type="GO" id="GO:0008843">
    <property type="term" value="F:endochitinase activity"/>
    <property type="evidence" value="ECO:0007669"/>
    <property type="project" value="UniProtKB-EC"/>
</dbReference>
<dbReference type="Gene3D" id="3.20.20.80">
    <property type="entry name" value="Glycosidases"/>
    <property type="match status" value="1"/>
</dbReference>
<dbReference type="InterPro" id="IPR001223">
    <property type="entry name" value="Glyco_hydro18_cat"/>
</dbReference>
<keyword evidence="7" id="KW-0119">Carbohydrate metabolism</keyword>
<evidence type="ECO:0000256" key="8">
    <source>
        <dbReference type="ARBA" id="ARBA00023295"/>
    </source>
</evidence>
<keyword evidence="9" id="KW-0624">Polysaccharide degradation</keyword>
<dbReference type="SUPFAM" id="SSF49384">
    <property type="entry name" value="Carbohydrate-binding domain"/>
    <property type="match status" value="1"/>
</dbReference>
<dbReference type="SMART" id="SM00060">
    <property type="entry name" value="FN3"/>
    <property type="match status" value="2"/>
</dbReference>
<dbReference type="PROSITE" id="PS01095">
    <property type="entry name" value="GH18_1"/>
    <property type="match status" value="1"/>
</dbReference>
<dbReference type="PROSITE" id="PS50853">
    <property type="entry name" value="FN3"/>
    <property type="match status" value="2"/>
</dbReference>
<evidence type="ECO:0000259" key="14">
    <source>
        <dbReference type="PROSITE" id="PS51173"/>
    </source>
</evidence>
<evidence type="ECO:0000256" key="6">
    <source>
        <dbReference type="ARBA" id="ARBA00023024"/>
    </source>
</evidence>
<keyword evidence="4 12" id="KW-0732">Signal</keyword>
<feature type="compositionally biased region" description="Polar residues" evidence="11">
    <location>
        <begin position="312"/>
        <end position="322"/>
    </location>
</feature>
<dbReference type="SUPFAM" id="SSF54556">
    <property type="entry name" value="Chitinase insertion domain"/>
    <property type="match status" value="1"/>
</dbReference>
<keyword evidence="6" id="KW-0146">Chitin degradation</keyword>
<feature type="domain" description="Fibronectin type-III" evidence="13">
    <location>
        <begin position="239"/>
        <end position="324"/>
    </location>
</feature>
<dbReference type="RefSeq" id="WP_073480756.1">
    <property type="nucleotide sequence ID" value="NZ_FQVN01000002.1"/>
</dbReference>
<evidence type="ECO:0000256" key="4">
    <source>
        <dbReference type="ARBA" id="ARBA00022729"/>
    </source>
</evidence>
<dbReference type="GO" id="GO:0008061">
    <property type="term" value="F:chitin binding"/>
    <property type="evidence" value="ECO:0007669"/>
    <property type="project" value="InterPro"/>
</dbReference>
<dbReference type="PROSITE" id="PS51910">
    <property type="entry name" value="GH18_2"/>
    <property type="match status" value="1"/>
</dbReference>
<dbReference type="InterPro" id="IPR003961">
    <property type="entry name" value="FN3_dom"/>
</dbReference>
<evidence type="ECO:0000256" key="11">
    <source>
        <dbReference type="SAM" id="MobiDB-lite"/>
    </source>
</evidence>
<dbReference type="Gene3D" id="3.10.50.10">
    <property type="match status" value="1"/>
</dbReference>
<keyword evidence="8 10" id="KW-0326">Glycosidase</keyword>
<dbReference type="Pfam" id="PF00704">
    <property type="entry name" value="Glyco_hydro_18"/>
    <property type="match status" value="1"/>
</dbReference>
<dbReference type="EC" id="3.2.1.14" evidence="3"/>
<organism evidence="16 17">
    <name type="scientific">Streptoalloteichus hindustanus</name>
    <dbReference type="NCBI Taxonomy" id="2017"/>
    <lineage>
        <taxon>Bacteria</taxon>
        <taxon>Bacillati</taxon>
        <taxon>Actinomycetota</taxon>
        <taxon>Actinomycetes</taxon>
        <taxon>Pseudonocardiales</taxon>
        <taxon>Pseudonocardiaceae</taxon>
        <taxon>Streptoalloteichus</taxon>
    </lineage>
</organism>
<dbReference type="InterPro" id="IPR011583">
    <property type="entry name" value="Chitinase_II/V-like_cat"/>
</dbReference>
<comment type="similarity">
    <text evidence="2">Belongs to the glycosyl hydrolase 18 family. Chitinase class II subfamily.</text>
</comment>
<feature type="region of interest" description="Disordered" evidence="11">
    <location>
        <begin position="212"/>
        <end position="240"/>
    </location>
</feature>
<dbReference type="PROSITE" id="PS51173">
    <property type="entry name" value="CBM2"/>
    <property type="match status" value="1"/>
</dbReference>
<comment type="catalytic activity">
    <reaction evidence="1">
        <text>Random endo-hydrolysis of N-acetyl-beta-D-glucosaminide (1-&gt;4)-beta-linkages in chitin and chitodextrins.</text>
        <dbReference type="EC" id="3.2.1.14"/>
    </reaction>
</comment>
<dbReference type="AlphaFoldDB" id="A0A1M4YZ24"/>
<feature type="domain" description="CBM2" evidence="14">
    <location>
        <begin position="26"/>
        <end position="133"/>
    </location>
</feature>
<dbReference type="Pfam" id="PF00041">
    <property type="entry name" value="fn3"/>
    <property type="match status" value="2"/>
</dbReference>
<evidence type="ECO:0000313" key="16">
    <source>
        <dbReference type="EMBL" id="SHF11059.1"/>
    </source>
</evidence>
<dbReference type="SMART" id="SM00636">
    <property type="entry name" value="Glyco_18"/>
    <property type="match status" value="1"/>
</dbReference>
<evidence type="ECO:0000313" key="17">
    <source>
        <dbReference type="Proteomes" id="UP000184501"/>
    </source>
</evidence>
<dbReference type="InterPro" id="IPR001579">
    <property type="entry name" value="Glyco_hydro_18_chit_AS"/>
</dbReference>
<name>A0A1M4YZ24_STRHI</name>
<protein>
    <recommendedName>
        <fullName evidence="3">chitinase</fullName>
        <ecNumber evidence="3">3.2.1.14</ecNumber>
    </recommendedName>
</protein>
<dbReference type="FunFam" id="2.60.40.10:FF:001114">
    <property type="entry name" value="Chitinase A1"/>
    <property type="match status" value="2"/>
</dbReference>
<feature type="chain" id="PRO_5012883539" description="chitinase" evidence="12">
    <location>
        <begin position="30"/>
        <end position="762"/>
    </location>
</feature>
<dbReference type="STRING" id="2017.SAMN05444320_102542"/>
<dbReference type="EMBL" id="FQVN01000002">
    <property type="protein sequence ID" value="SHF11059.1"/>
    <property type="molecule type" value="Genomic_DNA"/>
</dbReference>
<dbReference type="Gene3D" id="2.60.40.10">
    <property type="entry name" value="Immunoglobulins"/>
    <property type="match status" value="2"/>
</dbReference>
<dbReference type="InterPro" id="IPR050314">
    <property type="entry name" value="Glycosyl_Hydrlase_18"/>
</dbReference>
<dbReference type="CDD" id="cd06548">
    <property type="entry name" value="GH18_chitinase"/>
    <property type="match status" value="1"/>
</dbReference>
<dbReference type="Proteomes" id="UP000184501">
    <property type="component" value="Unassembled WGS sequence"/>
</dbReference>
<evidence type="ECO:0000256" key="1">
    <source>
        <dbReference type="ARBA" id="ARBA00000822"/>
    </source>
</evidence>
<feature type="region of interest" description="Disordered" evidence="11">
    <location>
        <begin position="312"/>
        <end position="334"/>
    </location>
</feature>
<reference evidence="16 17" key="1">
    <citation type="submission" date="2016-11" db="EMBL/GenBank/DDBJ databases">
        <authorList>
            <person name="Jaros S."/>
            <person name="Januszkiewicz K."/>
            <person name="Wedrychowicz H."/>
        </authorList>
    </citation>
    <scope>NUCLEOTIDE SEQUENCE [LARGE SCALE GENOMIC DNA]</scope>
    <source>
        <strain evidence="16 17">DSM 44523</strain>
    </source>
</reference>
<dbReference type="PANTHER" id="PTHR11177">
    <property type="entry name" value="CHITINASE"/>
    <property type="match status" value="1"/>
</dbReference>
<evidence type="ECO:0000256" key="10">
    <source>
        <dbReference type="RuleBase" id="RU000489"/>
    </source>
</evidence>
<evidence type="ECO:0000256" key="5">
    <source>
        <dbReference type="ARBA" id="ARBA00022801"/>
    </source>
</evidence>
<evidence type="ECO:0000256" key="3">
    <source>
        <dbReference type="ARBA" id="ARBA00012729"/>
    </source>
</evidence>
<dbReference type="InterPro" id="IPR029070">
    <property type="entry name" value="Chitinase_insertion_sf"/>
</dbReference>
<dbReference type="SUPFAM" id="SSF49265">
    <property type="entry name" value="Fibronectin type III"/>
    <property type="match status" value="1"/>
</dbReference>
<dbReference type="GO" id="GO:0030247">
    <property type="term" value="F:polysaccharide binding"/>
    <property type="evidence" value="ECO:0007669"/>
    <property type="project" value="UniProtKB-UniRule"/>
</dbReference>
<dbReference type="Pfam" id="PF00553">
    <property type="entry name" value="CBM_2"/>
    <property type="match status" value="1"/>
</dbReference>
<dbReference type="GO" id="GO:0000272">
    <property type="term" value="P:polysaccharide catabolic process"/>
    <property type="evidence" value="ECO:0007669"/>
    <property type="project" value="UniProtKB-KW"/>
</dbReference>
<dbReference type="InterPro" id="IPR017853">
    <property type="entry name" value="GH"/>
</dbReference>
<evidence type="ECO:0000259" key="15">
    <source>
        <dbReference type="PROSITE" id="PS51910"/>
    </source>
</evidence>
<gene>
    <name evidence="16" type="ORF">SAMN05444320_102542</name>
</gene>
<dbReference type="InterPro" id="IPR013783">
    <property type="entry name" value="Ig-like_fold"/>
</dbReference>
<feature type="domain" description="Fibronectin type-III" evidence="13">
    <location>
        <begin position="143"/>
        <end position="228"/>
    </location>
</feature>
<dbReference type="SUPFAM" id="SSF51445">
    <property type="entry name" value="(Trans)glycosidases"/>
    <property type="match status" value="1"/>
</dbReference>
<proteinExistence type="inferred from homology"/>
<dbReference type="InterPro" id="IPR008965">
    <property type="entry name" value="CBM2/CBM3_carb-bd_dom_sf"/>
</dbReference>
<dbReference type="InterPro" id="IPR001919">
    <property type="entry name" value="CBD2"/>
</dbReference>
<evidence type="ECO:0000256" key="9">
    <source>
        <dbReference type="ARBA" id="ARBA00023326"/>
    </source>
</evidence>
<evidence type="ECO:0000256" key="12">
    <source>
        <dbReference type="SAM" id="SignalP"/>
    </source>
</evidence>
<evidence type="ECO:0000256" key="7">
    <source>
        <dbReference type="ARBA" id="ARBA00023277"/>
    </source>
</evidence>
<dbReference type="InterPro" id="IPR036116">
    <property type="entry name" value="FN3_sf"/>
</dbReference>
<dbReference type="GO" id="GO:0006032">
    <property type="term" value="P:chitin catabolic process"/>
    <property type="evidence" value="ECO:0007669"/>
    <property type="project" value="UniProtKB-KW"/>
</dbReference>
<dbReference type="SMART" id="SM00637">
    <property type="entry name" value="CBD_II"/>
    <property type="match status" value="1"/>
</dbReference>
<feature type="domain" description="GH18" evidence="15">
    <location>
        <begin position="334"/>
        <end position="762"/>
    </location>
</feature>
<dbReference type="Gene3D" id="2.60.40.290">
    <property type="match status" value="1"/>
</dbReference>
<evidence type="ECO:0000256" key="2">
    <source>
        <dbReference type="ARBA" id="ARBA00009121"/>
    </source>
</evidence>
<sequence length="762" mass="81547">MFRRRWHTCFLFVAAVALVFGGVTAPAHGAAGPTATFTKASDWGSGYTGAITITNGGSTALNGWNVEFDLPSGTSVASYWDALMTRTGDHYKFANREYNGNVAPGASVSFGFIGNGSGVPVKCRLNGAPCEGGTPDDTEPPTVPTNLAVTGTTSTSVSLSWSPSTDNVGVTVYEVVRNGTVTGASKSTQYSETGLTPNTEYSYQVRALDAKGNRSELSTAVTARTRPGDGPGDTEPPSVPTNLKVTAATSDSVSLSWTASTDNVGVTLYEIVRNGAKTGVSKGTEYRESGLTPDTEYSYQVRALDARGNQSALSTAVTARTQPSDDPGPGPGSYQKVGYFPQWGIYGRKFFIKDLDTNGAAKKLTHLNYSFENLHPTTYTCFATTKSVGSNPSDPNQGDGAGDSTADYVWPIDAAQSVDGVGDGGWAGAGPLKGNFNQLRKLKAKHPHLKVLVSLGGWTFSKFFSDAAATQENRERMVSSCIDMYIKGNLPKHYDMGGPGTAANIFDGIDVDWEWPGAEGHPGNHFGPADKQNFVLLLQEFRKQLDAYGSQVGRKFLLTAFTPADPAKISAGWDLPQVAKYLDLFNVQGYDFHGSGSDNSWEPKRTGHQANLYVDKDDPYSTHFSVETALQPYLDAKVDRRKLLVGIPFYGRGWQQVAAGGKQGEWQDANGAAPGDFPEEAGVRGYKNLATAVPGCTVHHDEQAVATFCHTGQGGQWWSFDDAWSIGKKTEYIKAKRYGGAMIWDLSGDTGTLMTALDNGLR</sequence>
<dbReference type="PANTHER" id="PTHR11177:SF317">
    <property type="entry name" value="CHITINASE 12-RELATED"/>
    <property type="match status" value="1"/>
</dbReference>
<evidence type="ECO:0000259" key="13">
    <source>
        <dbReference type="PROSITE" id="PS50853"/>
    </source>
</evidence>
<feature type="signal peptide" evidence="12">
    <location>
        <begin position="1"/>
        <end position="29"/>
    </location>
</feature>
<dbReference type="CDD" id="cd00063">
    <property type="entry name" value="FN3"/>
    <property type="match status" value="2"/>
</dbReference>